<evidence type="ECO:0000313" key="2">
    <source>
        <dbReference type="EMBL" id="MDD1007196.1"/>
    </source>
</evidence>
<gene>
    <name evidence="2" type="ORF">M5G27_06845</name>
</gene>
<evidence type="ECO:0000313" key="3">
    <source>
        <dbReference type="Proteomes" id="UP001148185"/>
    </source>
</evidence>
<dbReference type="AlphaFoldDB" id="A0A9X4BZ41"/>
<proteinExistence type="predicted"/>
<accession>A0A9X4BZ41</accession>
<protein>
    <submittedName>
        <fullName evidence="2">Uncharacterized protein</fullName>
    </submittedName>
</protein>
<comment type="caution">
    <text evidence="2">The sequence shown here is derived from an EMBL/GenBank/DDBJ whole genome shotgun (WGS) entry which is preliminary data.</text>
</comment>
<sequence length="149" mass="16527">MSNIFTISHTPMSSGKGKTPIADAYEQTRAALGVYQGLLVTQLGDDAESYELACASVVMGRENVGIAFSVKDHRAYVVTLDDGRPDMHYLPIWLLDMAKYLTEALRTFVVPDQGSELTYWGDSERRRFIAYKFKMAESPTNIVPIGTAP</sequence>
<evidence type="ECO:0000256" key="1">
    <source>
        <dbReference type="SAM" id="MobiDB-lite"/>
    </source>
</evidence>
<name>A0A9X4BZ41_9PSED</name>
<organism evidence="2 3">
    <name type="scientific">Pseudomonas shahriarae</name>
    <dbReference type="NCBI Taxonomy" id="2745512"/>
    <lineage>
        <taxon>Bacteria</taxon>
        <taxon>Pseudomonadati</taxon>
        <taxon>Pseudomonadota</taxon>
        <taxon>Gammaproteobacteria</taxon>
        <taxon>Pseudomonadales</taxon>
        <taxon>Pseudomonadaceae</taxon>
        <taxon>Pseudomonas</taxon>
    </lineage>
</organism>
<reference evidence="2 3" key="1">
    <citation type="submission" date="2022-05" db="EMBL/GenBank/DDBJ databases">
        <title>Novel Pseudomonas spp. Isolated from a Rainbow Trout Aquaculture Facility.</title>
        <authorList>
            <person name="Testerman T."/>
            <person name="Graf J."/>
        </authorList>
    </citation>
    <scope>NUCLEOTIDE SEQUENCE [LARGE SCALE GENOMIC DNA]</scope>
    <source>
        <strain evidence="2 3">ID1042</strain>
    </source>
</reference>
<feature type="compositionally biased region" description="Polar residues" evidence="1">
    <location>
        <begin position="1"/>
        <end position="13"/>
    </location>
</feature>
<dbReference type="EMBL" id="JAMDHA010000005">
    <property type="protein sequence ID" value="MDD1007196.1"/>
    <property type="molecule type" value="Genomic_DNA"/>
</dbReference>
<keyword evidence="3" id="KW-1185">Reference proteome</keyword>
<dbReference type="RefSeq" id="WP_273875636.1">
    <property type="nucleotide sequence ID" value="NZ_JAMDHA010000005.1"/>
</dbReference>
<feature type="region of interest" description="Disordered" evidence="1">
    <location>
        <begin position="1"/>
        <end position="20"/>
    </location>
</feature>
<dbReference type="Proteomes" id="UP001148185">
    <property type="component" value="Unassembled WGS sequence"/>
</dbReference>